<dbReference type="GO" id="GO:0005778">
    <property type="term" value="C:peroxisomal membrane"/>
    <property type="evidence" value="ECO:0007669"/>
    <property type="project" value="UniProtKB-SubCell"/>
</dbReference>
<name>S7NQM6_MYOBR</name>
<dbReference type="GO" id="GO:0080019">
    <property type="term" value="F:alcohol-forming very long-chain fatty acyl-CoA reductase activity"/>
    <property type="evidence" value="ECO:0007669"/>
    <property type="project" value="InterPro"/>
</dbReference>
<evidence type="ECO:0000256" key="20">
    <source>
        <dbReference type="ARBA" id="ARBA00045578"/>
    </source>
</evidence>
<gene>
    <name evidence="34" type="ORF">D623_10009332</name>
</gene>
<keyword evidence="35" id="KW-1185">Reference proteome</keyword>
<dbReference type="GO" id="GO:0008199">
    <property type="term" value="F:ferric iron binding"/>
    <property type="evidence" value="ECO:0007669"/>
    <property type="project" value="InterPro"/>
</dbReference>
<comment type="subunit">
    <text evidence="22">Oligomer of 24 subunits. There are two types of subunits: L (light) chain and H (heavy) chain. The major chain can be light or heavy, depending on the species and tissue type. The functional molecule forms a roughly spherical shell with a diameter of 12 nm and contains a central cavity into which the insoluble mineral iron core is deposited. Interacts with NCOA4.</text>
</comment>
<proteinExistence type="inferred from homology"/>
<keyword evidence="5" id="KW-0409">Iron storage</keyword>
<keyword evidence="9" id="KW-0479">Metal-binding</keyword>
<evidence type="ECO:0000256" key="14">
    <source>
        <dbReference type="ARBA" id="ARBA00023098"/>
    </source>
</evidence>
<keyword evidence="7 32" id="KW-0444">Lipid biosynthesis</keyword>
<reference evidence="34 35" key="1">
    <citation type="journal article" date="2013" name="Nat. Commun.">
        <title>Genome analysis reveals insights into physiology and longevity of the Brandt's bat Myotis brandtii.</title>
        <authorList>
            <person name="Seim I."/>
            <person name="Fang X."/>
            <person name="Xiong Z."/>
            <person name="Lobanov A.V."/>
            <person name="Huang Z."/>
            <person name="Ma S."/>
            <person name="Feng Y."/>
            <person name="Turanov A.A."/>
            <person name="Zhu Y."/>
            <person name="Lenz T.L."/>
            <person name="Gerashchenko M.V."/>
            <person name="Fan D."/>
            <person name="Hee Yim S."/>
            <person name="Yao X."/>
            <person name="Jordan D."/>
            <person name="Xiong Y."/>
            <person name="Ma Y."/>
            <person name="Lyapunov A.N."/>
            <person name="Chen G."/>
            <person name="Kulakova O.I."/>
            <person name="Sun Y."/>
            <person name="Lee S.G."/>
            <person name="Bronson R.T."/>
            <person name="Moskalev A.A."/>
            <person name="Sunyaev S.R."/>
            <person name="Zhang G."/>
            <person name="Krogh A."/>
            <person name="Wang J."/>
            <person name="Gladyshev V.N."/>
        </authorList>
    </citation>
    <scope>NUCLEOTIDE SEQUENCE [LARGE SCALE GENOMIC DNA]</scope>
</reference>
<dbReference type="Gene3D" id="3.40.50.720">
    <property type="entry name" value="NAD(P)-binding Rossmann-like Domain"/>
    <property type="match status" value="1"/>
</dbReference>
<comment type="function">
    <text evidence="20">Stores iron in a soluble, non-toxic, readily available form. Important for iron homeostasis. Iron is taken up in the ferrous form and deposited as ferric hydroxides after oxidation. Also plays a role in delivery of iron to cells. Mediates iron uptake in capsule cells of the developing kidney. Delivery to lysosomes by the cargo receptor NCOA4 for autophagic degradation and release or iron.</text>
</comment>
<protein>
    <recommendedName>
        <fullName evidence="32">Fatty acyl-CoA reductase</fullName>
        <ecNumber evidence="32">1.2.1.84</ecNumber>
    </recommendedName>
</protein>
<keyword evidence="18" id="KW-0968">Cytoplasmic vesicle</keyword>
<evidence type="ECO:0000256" key="24">
    <source>
        <dbReference type="ARBA" id="ARBA00047934"/>
    </source>
</evidence>
<dbReference type="InterPro" id="IPR009040">
    <property type="entry name" value="Ferritin-like_diiron"/>
</dbReference>
<evidence type="ECO:0000256" key="21">
    <source>
        <dbReference type="ARBA" id="ARBA00045581"/>
    </source>
</evidence>
<dbReference type="GO" id="GO:0035336">
    <property type="term" value="P:long-chain fatty-acyl-CoA metabolic process"/>
    <property type="evidence" value="ECO:0007669"/>
    <property type="project" value="TreeGrafter"/>
</dbReference>
<evidence type="ECO:0000256" key="28">
    <source>
        <dbReference type="ARBA" id="ARBA00049865"/>
    </source>
</evidence>
<sequence length="602" mass="68698">MSSQIRQNYSTEVEAEVNRLANLHLQAFYTYLSLGFYFNRDDVASQGVGHFFRVLEEKKFKGAELLFKMQNQRGGRIVLHDVQKPSQHEWGTTQDAMEAALALEKNLNQALLKLHALGSAHKDPHLSNFLEKHFLDEEVKLIKKMGDQLTNLRRLASSQAGLDSPQAGLGEIRMVSIPEYYEGKNVLLTGATGFLGKVLLEKLLRSCPKVNLVYVLVRQKAGQTPQERVEEVISGKLFDRLRDENPDFKEKIVAINSELTQPKLALSEEDKEIIIDSTNIIFHCAATVRFNENLRDAVQLNVIATRQLIFLAQQMKNLEVFMHVSTAYAYCNRKHIEEVVYPPPVDPKKLIDSLEWMDDGLVNDITPKLIGDRPNTYIYTKALAEYVVQQEGAKLNVAIVRPSIVGASWKEPFPGWIDNFNGPSGLFIAAGKGILRTMRASNNALADLVPVDVVVNTSLAAAWYSGVNRPRNIMVYNCTTGSTNPFHWGEVEYHVISTFKRNPLEQAFRRPNVNLTSNHLLYHYWIAVSHKAPAFLYDIYLRMTGRSPRLRNIRYGFNTILVILIWRIFIARSQMARNIWYFVVSLCYKFLSYFRASSTMRY</sequence>
<evidence type="ECO:0000256" key="19">
    <source>
        <dbReference type="ARBA" id="ARBA00044942"/>
    </source>
</evidence>
<dbReference type="GO" id="GO:0031410">
    <property type="term" value="C:cytoplasmic vesicle"/>
    <property type="evidence" value="ECO:0007669"/>
    <property type="project" value="UniProtKB-KW"/>
</dbReference>
<comment type="catalytic activity">
    <reaction evidence="26">
        <text>hexadecanoyl-CoA + 2 NADPH + 2 H(+) = hexadecan-1-ol + 2 NADP(+) + CoA</text>
        <dbReference type="Rhea" id="RHEA:36315"/>
        <dbReference type="ChEBI" id="CHEBI:15378"/>
        <dbReference type="ChEBI" id="CHEBI:16125"/>
        <dbReference type="ChEBI" id="CHEBI:57287"/>
        <dbReference type="ChEBI" id="CHEBI:57379"/>
        <dbReference type="ChEBI" id="CHEBI:57783"/>
        <dbReference type="ChEBI" id="CHEBI:58349"/>
        <dbReference type="EC" id="1.2.1.84"/>
    </reaction>
    <physiologicalReaction direction="left-to-right" evidence="26">
        <dbReference type="Rhea" id="RHEA:36316"/>
    </physiologicalReaction>
</comment>
<dbReference type="GO" id="GO:0006879">
    <property type="term" value="P:intracellular iron ion homeostasis"/>
    <property type="evidence" value="ECO:0007669"/>
    <property type="project" value="UniProtKB-KW"/>
</dbReference>
<dbReference type="InterPro" id="IPR036291">
    <property type="entry name" value="NAD(P)-bd_dom_sf"/>
</dbReference>
<comment type="catalytic activity">
    <reaction evidence="23">
        <text>(9Z,12Z)-octadecadienoyl-CoA + 2 NADPH + 2 H(+) = (9Z,12Z)-octadecadien-1-ol + 2 NADP(+) + CoA</text>
        <dbReference type="Rhea" id="RHEA:36363"/>
        <dbReference type="ChEBI" id="CHEBI:15378"/>
        <dbReference type="ChEBI" id="CHEBI:57287"/>
        <dbReference type="ChEBI" id="CHEBI:57383"/>
        <dbReference type="ChEBI" id="CHEBI:57783"/>
        <dbReference type="ChEBI" id="CHEBI:58349"/>
        <dbReference type="ChEBI" id="CHEBI:73534"/>
    </reaction>
    <physiologicalReaction direction="left-to-right" evidence="23">
        <dbReference type="Rhea" id="RHEA:36364"/>
    </physiologicalReaction>
</comment>
<evidence type="ECO:0000256" key="3">
    <source>
        <dbReference type="ARBA" id="ARBA00005928"/>
    </source>
</evidence>
<evidence type="ECO:0000256" key="5">
    <source>
        <dbReference type="ARBA" id="ARBA00022434"/>
    </source>
</evidence>
<dbReference type="GO" id="GO:0008610">
    <property type="term" value="P:lipid biosynthetic process"/>
    <property type="evidence" value="ECO:0007669"/>
    <property type="project" value="UniProtKB-ARBA"/>
</dbReference>
<keyword evidence="8 32" id="KW-0812">Transmembrane</keyword>
<dbReference type="InterPro" id="IPR013120">
    <property type="entry name" value="FAR_NAD-bd"/>
</dbReference>
<feature type="transmembrane region" description="Helical" evidence="32">
    <location>
        <begin position="553"/>
        <end position="573"/>
    </location>
</feature>
<dbReference type="GO" id="GO:0044754">
    <property type="term" value="C:autolysosome"/>
    <property type="evidence" value="ECO:0007669"/>
    <property type="project" value="UniProtKB-SubCell"/>
</dbReference>
<keyword evidence="11 32" id="KW-1133">Transmembrane helix</keyword>
<evidence type="ECO:0000256" key="1">
    <source>
        <dbReference type="ARBA" id="ARBA00004496"/>
    </source>
</evidence>
<evidence type="ECO:0000256" key="15">
    <source>
        <dbReference type="ARBA" id="ARBA00023136"/>
    </source>
</evidence>
<feature type="domain" description="Ferritin-like diiron" evidence="33">
    <location>
        <begin position="7"/>
        <end position="156"/>
    </location>
</feature>
<comment type="similarity">
    <text evidence="4">Belongs to the ferritin family.</text>
</comment>
<evidence type="ECO:0000313" key="34">
    <source>
        <dbReference type="EMBL" id="EPQ20024.1"/>
    </source>
</evidence>
<keyword evidence="6" id="KW-0963">Cytoplasm</keyword>
<comment type="function">
    <text evidence="21">Catalyzes the reduction of saturated and unsaturated C16 or C18 fatty acyl-CoA to fatty alcohols. It plays an essential role in the production of ether lipids/plasmalogens which synthesis requires fatty alcohols. In parallel, it is also required for wax monoesters production since fatty alcohols also constitute a substrate for their synthesis.</text>
</comment>
<comment type="catalytic activity">
    <reaction evidence="28">
        <text>18-methylnonadecanoyl-CoA + 2 NADPH + 2 H(+) = 18-methylnonadecan-1-ol + 2 NADP(+) + CoA</text>
        <dbReference type="Rhea" id="RHEA:81767"/>
        <dbReference type="ChEBI" id="CHEBI:15378"/>
        <dbReference type="ChEBI" id="CHEBI:57287"/>
        <dbReference type="ChEBI" id="CHEBI:57783"/>
        <dbReference type="ChEBI" id="CHEBI:58349"/>
        <dbReference type="ChEBI" id="CHEBI:84914"/>
        <dbReference type="ChEBI" id="CHEBI:231999"/>
    </reaction>
    <physiologicalReaction direction="left-to-right" evidence="28">
        <dbReference type="Rhea" id="RHEA:81768"/>
    </physiologicalReaction>
</comment>
<dbReference type="Pfam" id="PF07993">
    <property type="entry name" value="NAD_binding_4"/>
    <property type="match status" value="1"/>
</dbReference>
<evidence type="ECO:0000256" key="31">
    <source>
        <dbReference type="ARBA" id="ARBA00065010"/>
    </source>
</evidence>
<evidence type="ECO:0000256" key="16">
    <source>
        <dbReference type="ARBA" id="ARBA00023140"/>
    </source>
</evidence>
<keyword evidence="12 32" id="KW-0560">Oxidoreductase</keyword>
<dbReference type="FunFam" id="3.40.50.720:FF:000123">
    <property type="entry name" value="Fatty acyl-CoA reductase"/>
    <property type="match status" value="1"/>
</dbReference>
<evidence type="ECO:0000256" key="10">
    <source>
        <dbReference type="ARBA" id="ARBA00022857"/>
    </source>
</evidence>
<dbReference type="SUPFAM" id="SSF51735">
    <property type="entry name" value="NAD(P)-binding Rossmann-fold domains"/>
    <property type="match status" value="1"/>
</dbReference>
<comment type="function">
    <text evidence="32">Catalyzes the reduction of fatty acyl-CoA to fatty alcohols.</text>
</comment>
<dbReference type="PROSITE" id="PS50905">
    <property type="entry name" value="FERRITIN_LIKE"/>
    <property type="match status" value="1"/>
</dbReference>
<dbReference type="PANTHER" id="PTHR11011:SF119">
    <property type="entry name" value="FATTY ACYL-COA REDUCTASE 1"/>
    <property type="match status" value="1"/>
</dbReference>
<evidence type="ECO:0000256" key="17">
    <source>
        <dbReference type="ARBA" id="ARBA00023228"/>
    </source>
</evidence>
<dbReference type="AlphaFoldDB" id="S7NQM6"/>
<comment type="catalytic activity">
    <reaction evidence="24">
        <text>(9Z)-octadecenoyl-CoA + 2 NADPH + 2 H(+) = (9Z)-octadecen-1-ol + 2 NADP(+) + CoA</text>
        <dbReference type="Rhea" id="RHEA:36323"/>
        <dbReference type="ChEBI" id="CHEBI:15378"/>
        <dbReference type="ChEBI" id="CHEBI:57287"/>
        <dbReference type="ChEBI" id="CHEBI:57387"/>
        <dbReference type="ChEBI" id="CHEBI:57783"/>
        <dbReference type="ChEBI" id="CHEBI:58349"/>
        <dbReference type="ChEBI" id="CHEBI:73504"/>
    </reaction>
    <physiologicalReaction direction="left-to-right" evidence="24">
        <dbReference type="Rhea" id="RHEA:36324"/>
    </physiologicalReaction>
</comment>
<evidence type="ECO:0000256" key="9">
    <source>
        <dbReference type="ARBA" id="ARBA00022723"/>
    </source>
</evidence>
<evidence type="ECO:0000256" key="7">
    <source>
        <dbReference type="ARBA" id="ARBA00022516"/>
    </source>
</evidence>
<dbReference type="InterPro" id="IPR009078">
    <property type="entry name" value="Ferritin-like_SF"/>
</dbReference>
<dbReference type="SUPFAM" id="SSF47240">
    <property type="entry name" value="Ferritin-like"/>
    <property type="match status" value="1"/>
</dbReference>
<evidence type="ECO:0000256" key="27">
    <source>
        <dbReference type="ARBA" id="ARBA00049089"/>
    </source>
</evidence>
<comment type="subunit">
    <text evidence="31">Interacts with PEX19; PEX19 mediates the targeting of FAR1 to peroxisomes.</text>
</comment>
<dbReference type="InterPro" id="IPR026055">
    <property type="entry name" value="FAR"/>
</dbReference>
<evidence type="ECO:0000256" key="18">
    <source>
        <dbReference type="ARBA" id="ARBA00023329"/>
    </source>
</evidence>
<comment type="catalytic activity">
    <reaction evidence="30">
        <text>eicosanoyl-CoA + 2 NADPH + 2 H(+) = eicosan-1-ol + 2 NADP(+) + CoA</text>
        <dbReference type="Rhea" id="RHEA:81727"/>
        <dbReference type="ChEBI" id="CHEBI:15378"/>
        <dbReference type="ChEBI" id="CHEBI:57287"/>
        <dbReference type="ChEBI" id="CHEBI:57380"/>
        <dbReference type="ChEBI" id="CHEBI:57783"/>
        <dbReference type="ChEBI" id="CHEBI:58349"/>
        <dbReference type="ChEBI" id="CHEBI:75627"/>
    </reaction>
    <physiologicalReaction direction="left-to-right" evidence="30">
        <dbReference type="Rhea" id="RHEA:81728"/>
    </physiologicalReaction>
</comment>
<dbReference type="FunFam" id="1.20.1260.10:FF:000009">
    <property type="entry name" value="Ferritin light chain"/>
    <property type="match status" value="1"/>
</dbReference>
<evidence type="ECO:0000256" key="29">
    <source>
        <dbReference type="ARBA" id="ARBA00049928"/>
    </source>
</evidence>
<dbReference type="EMBL" id="KE164767">
    <property type="protein sequence ID" value="EPQ20024.1"/>
    <property type="molecule type" value="Genomic_DNA"/>
</dbReference>
<comment type="catalytic activity">
    <reaction evidence="27">
        <text>a long-chain fatty acyl-CoA + 2 NADPH + 2 H(+) = a long-chain primary fatty alcohol + 2 NADP(+) + CoA</text>
        <dbReference type="Rhea" id="RHEA:52716"/>
        <dbReference type="ChEBI" id="CHEBI:15378"/>
        <dbReference type="ChEBI" id="CHEBI:57287"/>
        <dbReference type="ChEBI" id="CHEBI:57783"/>
        <dbReference type="ChEBI" id="CHEBI:58349"/>
        <dbReference type="ChEBI" id="CHEBI:77396"/>
        <dbReference type="ChEBI" id="CHEBI:83139"/>
        <dbReference type="EC" id="1.2.1.84"/>
    </reaction>
    <physiologicalReaction direction="left-to-right" evidence="27">
        <dbReference type="Rhea" id="RHEA:52717"/>
    </physiologicalReaction>
</comment>
<comment type="subcellular location">
    <subcellularLocation>
        <location evidence="19">Autolysosome</location>
    </subcellularLocation>
    <subcellularLocation>
        <location evidence="1">Cytoplasm</location>
    </subcellularLocation>
    <subcellularLocation>
        <location evidence="2">Peroxisome membrane</location>
        <topology evidence="2">Single-pass membrane protein</topology>
    </subcellularLocation>
</comment>
<evidence type="ECO:0000256" key="6">
    <source>
        <dbReference type="ARBA" id="ARBA00022490"/>
    </source>
</evidence>
<evidence type="ECO:0000259" key="33">
    <source>
        <dbReference type="PROSITE" id="PS50905"/>
    </source>
</evidence>
<evidence type="ECO:0000256" key="13">
    <source>
        <dbReference type="ARBA" id="ARBA00023004"/>
    </source>
</evidence>
<dbReference type="PANTHER" id="PTHR11011">
    <property type="entry name" value="MALE STERILITY PROTEIN 2-RELATED"/>
    <property type="match status" value="1"/>
</dbReference>
<evidence type="ECO:0000256" key="26">
    <source>
        <dbReference type="ARBA" id="ARBA00048521"/>
    </source>
</evidence>
<evidence type="ECO:0000313" key="35">
    <source>
        <dbReference type="Proteomes" id="UP000052978"/>
    </source>
</evidence>
<keyword evidence="10 32" id="KW-0521">NADP</keyword>
<evidence type="ECO:0000256" key="2">
    <source>
        <dbReference type="ARBA" id="ARBA00004549"/>
    </source>
</evidence>
<keyword evidence="17" id="KW-0458">Lysosome</keyword>
<comment type="catalytic activity">
    <reaction evidence="25">
        <text>octadecanoyl-CoA + 2 NADPH + 2 H(+) = octadecan-1-ol + 2 NADP(+) + CoA</text>
        <dbReference type="Rhea" id="RHEA:36319"/>
        <dbReference type="ChEBI" id="CHEBI:15378"/>
        <dbReference type="ChEBI" id="CHEBI:32154"/>
        <dbReference type="ChEBI" id="CHEBI:57287"/>
        <dbReference type="ChEBI" id="CHEBI:57394"/>
        <dbReference type="ChEBI" id="CHEBI:57783"/>
        <dbReference type="ChEBI" id="CHEBI:58349"/>
        <dbReference type="EC" id="1.2.1.84"/>
    </reaction>
    <physiologicalReaction direction="left-to-right" evidence="25">
        <dbReference type="Rhea" id="RHEA:36320"/>
    </physiologicalReaction>
</comment>
<keyword evidence="14 32" id="KW-0443">Lipid metabolism</keyword>
<dbReference type="CDD" id="cd05236">
    <property type="entry name" value="FAR-N_SDR_e"/>
    <property type="match status" value="1"/>
</dbReference>
<comment type="similarity">
    <text evidence="3 32">Belongs to the fatty acyl-CoA reductase family.</text>
</comment>
<keyword evidence="15 32" id="KW-0472">Membrane</keyword>
<dbReference type="GO" id="GO:0102965">
    <property type="term" value="F:alcohol-forming long-chain fatty acyl-CoA reductase activity"/>
    <property type="evidence" value="ECO:0007669"/>
    <property type="project" value="UniProtKB-EC"/>
</dbReference>
<keyword evidence="13" id="KW-0408">Iron</keyword>
<evidence type="ECO:0000256" key="22">
    <source>
        <dbReference type="ARBA" id="ARBA00047045"/>
    </source>
</evidence>
<evidence type="ECO:0000256" key="32">
    <source>
        <dbReference type="RuleBase" id="RU363097"/>
    </source>
</evidence>
<dbReference type="eggNOG" id="KOG1221">
    <property type="taxonomic scope" value="Eukaryota"/>
</dbReference>
<dbReference type="Gene3D" id="1.20.1260.10">
    <property type="match status" value="1"/>
</dbReference>
<dbReference type="Proteomes" id="UP000052978">
    <property type="component" value="Unassembled WGS sequence"/>
</dbReference>
<evidence type="ECO:0000256" key="8">
    <source>
        <dbReference type="ARBA" id="ARBA00022692"/>
    </source>
</evidence>
<comment type="catalytic activity">
    <reaction evidence="29">
        <text>16-methylheptadecanoyl-CoA + 2 NADPH + 2 H(+) = 16-methylheptadecan-1-ol + 2 NADP(+) + CoA</text>
        <dbReference type="Rhea" id="RHEA:81763"/>
        <dbReference type="ChEBI" id="CHEBI:15378"/>
        <dbReference type="ChEBI" id="CHEBI:57287"/>
        <dbReference type="ChEBI" id="CHEBI:57783"/>
        <dbReference type="ChEBI" id="CHEBI:58349"/>
        <dbReference type="ChEBI" id="CHEBI:84911"/>
        <dbReference type="ChEBI" id="CHEBI:231998"/>
    </reaction>
    <physiologicalReaction direction="left-to-right" evidence="29">
        <dbReference type="Rhea" id="RHEA:81764"/>
    </physiologicalReaction>
</comment>
<dbReference type="Pfam" id="PF00210">
    <property type="entry name" value="Ferritin"/>
    <property type="match status" value="1"/>
</dbReference>
<dbReference type="EC" id="1.2.1.84" evidence="32"/>
<evidence type="ECO:0000256" key="25">
    <source>
        <dbReference type="ARBA" id="ARBA00047991"/>
    </source>
</evidence>
<evidence type="ECO:0000256" key="11">
    <source>
        <dbReference type="ARBA" id="ARBA00022989"/>
    </source>
</evidence>
<dbReference type="InterPro" id="IPR012347">
    <property type="entry name" value="Ferritin-like"/>
</dbReference>
<evidence type="ECO:0000256" key="30">
    <source>
        <dbReference type="ARBA" id="ARBA00049930"/>
    </source>
</evidence>
<dbReference type="InterPro" id="IPR008331">
    <property type="entry name" value="Ferritin_DPS_dom"/>
</dbReference>
<keyword evidence="16" id="KW-0576">Peroxisome</keyword>
<organism evidence="34 35">
    <name type="scientific">Myotis brandtii</name>
    <name type="common">Brandt's bat</name>
    <dbReference type="NCBI Taxonomy" id="109478"/>
    <lineage>
        <taxon>Eukaryota</taxon>
        <taxon>Metazoa</taxon>
        <taxon>Chordata</taxon>
        <taxon>Craniata</taxon>
        <taxon>Vertebrata</taxon>
        <taxon>Euteleostomi</taxon>
        <taxon>Mammalia</taxon>
        <taxon>Eutheria</taxon>
        <taxon>Laurasiatheria</taxon>
        <taxon>Chiroptera</taxon>
        <taxon>Yangochiroptera</taxon>
        <taxon>Vespertilionidae</taxon>
        <taxon>Myotis</taxon>
    </lineage>
</organism>
<evidence type="ECO:0000256" key="23">
    <source>
        <dbReference type="ARBA" id="ARBA00047362"/>
    </source>
</evidence>
<evidence type="ECO:0000256" key="12">
    <source>
        <dbReference type="ARBA" id="ARBA00023002"/>
    </source>
</evidence>
<accession>S7NQM6</accession>
<evidence type="ECO:0000256" key="4">
    <source>
        <dbReference type="ARBA" id="ARBA00007513"/>
    </source>
</evidence>